<name>A0A9P4KC91_9PLEO</name>
<proteinExistence type="predicted"/>
<feature type="domain" description="DUF7730" evidence="1">
    <location>
        <begin position="35"/>
        <end position="162"/>
    </location>
</feature>
<evidence type="ECO:0000313" key="2">
    <source>
        <dbReference type="EMBL" id="KAF2266041.1"/>
    </source>
</evidence>
<comment type="caution">
    <text evidence="2">The sequence shown here is derived from an EMBL/GenBank/DDBJ whole genome shotgun (WGS) entry which is preliminary data.</text>
</comment>
<protein>
    <recommendedName>
        <fullName evidence="1">DUF7730 domain-containing protein</fullName>
    </recommendedName>
</protein>
<accession>A0A9P4KC91</accession>
<gene>
    <name evidence="2" type="ORF">CC78DRAFT_578619</name>
</gene>
<keyword evidence="3" id="KW-1185">Reference proteome</keyword>
<evidence type="ECO:0000313" key="3">
    <source>
        <dbReference type="Proteomes" id="UP000800093"/>
    </source>
</evidence>
<sequence length="248" mass="28641">MNSLKFTETVKASCQENGLLGLYSTPENLVIIIKQNSSSALLSLPAELREMIWKLVLGDLEVEILYERRPGSKRRQLFGQAIEDFAACYLSGRPLPFLSYFTKLMSLCRQIYYEASTLPYALNKFNFYTTRGIDKWLSKRLPGQLATIRHISLPGEFMERYIDQESERLRDTMTSLTRVVVRITSFDALSWLQPYRERGFNIEEVVETLRSKMAKREGKEVSVEIHRLPFRFEPVPEHLSKVFGAGAI</sequence>
<dbReference type="PANTHER" id="PTHR38790">
    <property type="entry name" value="2EXR DOMAIN-CONTAINING PROTEIN-RELATED"/>
    <property type="match status" value="1"/>
</dbReference>
<dbReference type="Pfam" id="PF24864">
    <property type="entry name" value="DUF7730"/>
    <property type="match status" value="1"/>
</dbReference>
<dbReference type="AlphaFoldDB" id="A0A9P4KC91"/>
<organism evidence="2 3">
    <name type="scientific">Lojkania enalia</name>
    <dbReference type="NCBI Taxonomy" id="147567"/>
    <lineage>
        <taxon>Eukaryota</taxon>
        <taxon>Fungi</taxon>
        <taxon>Dikarya</taxon>
        <taxon>Ascomycota</taxon>
        <taxon>Pezizomycotina</taxon>
        <taxon>Dothideomycetes</taxon>
        <taxon>Pleosporomycetidae</taxon>
        <taxon>Pleosporales</taxon>
        <taxon>Pleosporales incertae sedis</taxon>
        <taxon>Lojkania</taxon>
    </lineage>
</organism>
<evidence type="ECO:0000259" key="1">
    <source>
        <dbReference type="Pfam" id="PF24864"/>
    </source>
</evidence>
<dbReference type="OrthoDB" id="5413827at2759"/>
<dbReference type="Proteomes" id="UP000800093">
    <property type="component" value="Unassembled WGS sequence"/>
</dbReference>
<dbReference type="InterPro" id="IPR056632">
    <property type="entry name" value="DUF7730"/>
</dbReference>
<reference evidence="3" key="1">
    <citation type="journal article" date="2020" name="Stud. Mycol.">
        <title>101 Dothideomycetes genomes: A test case for predicting lifestyles and emergence of pathogens.</title>
        <authorList>
            <person name="Haridas S."/>
            <person name="Albert R."/>
            <person name="Binder M."/>
            <person name="Bloem J."/>
            <person name="LaButti K."/>
            <person name="Salamov A."/>
            <person name="Andreopoulos B."/>
            <person name="Baker S."/>
            <person name="Barry K."/>
            <person name="Bills G."/>
            <person name="Bluhm B."/>
            <person name="Cannon C."/>
            <person name="Castanera R."/>
            <person name="Culley D."/>
            <person name="Daum C."/>
            <person name="Ezra D."/>
            <person name="Gonzalez J."/>
            <person name="Henrissat B."/>
            <person name="Kuo A."/>
            <person name="Liang C."/>
            <person name="Lipzen A."/>
            <person name="Lutzoni F."/>
            <person name="Magnuson J."/>
            <person name="Mondo S."/>
            <person name="Nolan M."/>
            <person name="Ohm R."/>
            <person name="Pangilinan J."/>
            <person name="Park H.-J."/>
            <person name="Ramirez L."/>
            <person name="Alfaro M."/>
            <person name="Sun H."/>
            <person name="Tritt A."/>
            <person name="Yoshinaga Y."/>
            <person name="Zwiers L.-H."/>
            <person name="Turgeon B."/>
            <person name="Goodwin S."/>
            <person name="Spatafora J."/>
            <person name="Crous P."/>
            <person name="Grigoriev I."/>
        </authorList>
    </citation>
    <scope>NUCLEOTIDE SEQUENCE [LARGE SCALE GENOMIC DNA]</scope>
    <source>
        <strain evidence="3">CBS 304.66</strain>
    </source>
</reference>
<dbReference type="EMBL" id="ML986601">
    <property type="protein sequence ID" value="KAF2266041.1"/>
    <property type="molecule type" value="Genomic_DNA"/>
</dbReference>
<dbReference type="PANTHER" id="PTHR38790:SF4">
    <property type="entry name" value="2EXR DOMAIN-CONTAINING PROTEIN"/>
    <property type="match status" value="1"/>
</dbReference>